<evidence type="ECO:0000313" key="1">
    <source>
        <dbReference type="EMBL" id="KAJ1348472.1"/>
    </source>
</evidence>
<reference evidence="1" key="1">
    <citation type="submission" date="2021-06" db="EMBL/GenBank/DDBJ databases">
        <title>Parelaphostrongylus tenuis whole genome reference sequence.</title>
        <authorList>
            <person name="Garwood T.J."/>
            <person name="Larsen P.A."/>
            <person name="Fountain-Jones N.M."/>
            <person name="Garbe J.R."/>
            <person name="Macchietto M.G."/>
            <person name="Kania S.A."/>
            <person name="Gerhold R.W."/>
            <person name="Richards J.E."/>
            <person name="Wolf T.M."/>
        </authorList>
    </citation>
    <scope>NUCLEOTIDE SEQUENCE</scope>
    <source>
        <strain evidence="1">MNPRO001-30</strain>
        <tissue evidence="1">Meninges</tissue>
    </source>
</reference>
<dbReference type="SUPFAM" id="SSF53686">
    <property type="entry name" value="Tryptophan synthase beta subunit-like PLP-dependent enzymes"/>
    <property type="match status" value="1"/>
</dbReference>
<dbReference type="EMBL" id="JAHQIW010000511">
    <property type="protein sequence ID" value="KAJ1348472.1"/>
    <property type="molecule type" value="Genomic_DNA"/>
</dbReference>
<dbReference type="AlphaFoldDB" id="A0AAD5MG90"/>
<name>A0AAD5MG90_PARTN</name>
<accession>A0AAD5MG90</accession>
<dbReference type="Proteomes" id="UP001196413">
    <property type="component" value="Unassembled WGS sequence"/>
</dbReference>
<protein>
    <submittedName>
        <fullName evidence="1">Bifunctional L-3-cyanoalanine synthase/cysteine synthase</fullName>
    </submittedName>
</protein>
<dbReference type="InterPro" id="IPR036052">
    <property type="entry name" value="TrpB-like_PALP_sf"/>
</dbReference>
<evidence type="ECO:0000313" key="2">
    <source>
        <dbReference type="Proteomes" id="UP001196413"/>
    </source>
</evidence>
<comment type="caution">
    <text evidence="1">The sequence shown here is derived from an EMBL/GenBank/DDBJ whole genome shotgun (WGS) entry which is preliminary data.</text>
</comment>
<organism evidence="1 2">
    <name type="scientific">Parelaphostrongylus tenuis</name>
    <name type="common">Meningeal worm</name>
    <dbReference type="NCBI Taxonomy" id="148309"/>
    <lineage>
        <taxon>Eukaryota</taxon>
        <taxon>Metazoa</taxon>
        <taxon>Ecdysozoa</taxon>
        <taxon>Nematoda</taxon>
        <taxon>Chromadorea</taxon>
        <taxon>Rhabditida</taxon>
        <taxon>Rhabditina</taxon>
        <taxon>Rhabditomorpha</taxon>
        <taxon>Strongyloidea</taxon>
        <taxon>Metastrongylidae</taxon>
        <taxon>Parelaphostrongylus</taxon>
    </lineage>
</organism>
<proteinExistence type="predicted"/>
<gene>
    <name evidence="1" type="primary">CYSL2</name>
    <name evidence="1" type="ORF">KIN20_003774</name>
</gene>
<dbReference type="Gene3D" id="3.40.50.1100">
    <property type="match status" value="1"/>
</dbReference>
<dbReference type="GO" id="GO:0019344">
    <property type="term" value="P:cysteine biosynthetic process"/>
    <property type="evidence" value="ECO:0007669"/>
    <property type="project" value="UniProtKB-ARBA"/>
</dbReference>
<dbReference type="PANTHER" id="PTHR10314">
    <property type="entry name" value="CYSTATHIONINE BETA-SYNTHASE"/>
    <property type="match status" value="1"/>
</dbReference>
<keyword evidence="2" id="KW-1185">Reference proteome</keyword>
<sequence length="87" mass="9445">MPLRWRDVSALEEAILGGISSGANICAAIQLAKRPENKGKLIVTTINSFGERYLSTALYADIREKAAAMEQMSLEESITNAKAYLGI</sequence>
<dbReference type="InterPro" id="IPR050214">
    <property type="entry name" value="Cys_Synth/Cystath_Beta-Synth"/>
</dbReference>